<keyword evidence="3" id="KW-0812">Transmembrane</keyword>
<dbReference type="InterPro" id="IPR029787">
    <property type="entry name" value="Nucleotide_cyclase"/>
</dbReference>
<dbReference type="PANTHER" id="PTHR45138">
    <property type="entry name" value="REGULATORY COMPONENTS OF SENSORY TRANSDUCTION SYSTEM"/>
    <property type="match status" value="1"/>
</dbReference>
<evidence type="ECO:0000256" key="2">
    <source>
        <dbReference type="ARBA" id="ARBA00034247"/>
    </source>
</evidence>
<keyword evidence="5" id="KW-0808">Transferase</keyword>
<dbReference type="PROSITE" id="PS50887">
    <property type="entry name" value="GGDEF"/>
    <property type="match status" value="1"/>
</dbReference>
<dbReference type="Pfam" id="PF00990">
    <property type="entry name" value="GGDEF"/>
    <property type="match status" value="1"/>
</dbReference>
<reference evidence="5 6" key="1">
    <citation type="journal article" date="2024" name="ISME J.">
        <title>Tailless and filamentous prophages are predominant in marine Vibrio.</title>
        <authorList>
            <person name="Steensen K."/>
            <person name="Seneca J."/>
            <person name="Bartlau N."/>
            <person name="Yu X.A."/>
            <person name="Hussain F.A."/>
            <person name="Polz M.F."/>
        </authorList>
    </citation>
    <scope>NUCLEOTIDE SEQUENCE [LARGE SCALE GENOMIC DNA]</scope>
    <source>
        <strain evidence="5 6">10N.222.51.A1</strain>
    </source>
</reference>
<dbReference type="GO" id="GO:0052621">
    <property type="term" value="F:diguanylate cyclase activity"/>
    <property type="evidence" value="ECO:0007669"/>
    <property type="project" value="UniProtKB-EC"/>
</dbReference>
<dbReference type="NCBIfam" id="TIGR00254">
    <property type="entry name" value="GGDEF"/>
    <property type="match status" value="1"/>
</dbReference>
<evidence type="ECO:0000256" key="3">
    <source>
        <dbReference type="SAM" id="Phobius"/>
    </source>
</evidence>
<dbReference type="Proteomes" id="UP001570417">
    <property type="component" value="Unassembled WGS sequence"/>
</dbReference>
<dbReference type="RefSeq" id="WP_372265327.1">
    <property type="nucleotide sequence ID" value="NZ_JBFRUW010000016.1"/>
</dbReference>
<dbReference type="SUPFAM" id="SSF55073">
    <property type="entry name" value="Nucleotide cyclase"/>
    <property type="match status" value="1"/>
</dbReference>
<dbReference type="EMBL" id="JBFRUW010000016">
    <property type="protein sequence ID" value="MFA0567812.1"/>
    <property type="molecule type" value="Genomic_DNA"/>
</dbReference>
<comment type="caution">
    <text evidence="5">The sequence shown here is derived from an EMBL/GenBank/DDBJ whole genome shotgun (WGS) entry which is preliminary data.</text>
</comment>
<feature type="transmembrane region" description="Helical" evidence="3">
    <location>
        <begin position="337"/>
        <end position="357"/>
    </location>
</feature>
<evidence type="ECO:0000259" key="4">
    <source>
        <dbReference type="PROSITE" id="PS50887"/>
    </source>
</evidence>
<evidence type="ECO:0000313" key="6">
    <source>
        <dbReference type="Proteomes" id="UP001570417"/>
    </source>
</evidence>
<proteinExistence type="predicted"/>
<dbReference type="PANTHER" id="PTHR45138:SF9">
    <property type="entry name" value="DIGUANYLATE CYCLASE DGCM-RELATED"/>
    <property type="match status" value="1"/>
</dbReference>
<evidence type="ECO:0000313" key="5">
    <source>
        <dbReference type="EMBL" id="MFA0567812.1"/>
    </source>
</evidence>
<dbReference type="InterPro" id="IPR000160">
    <property type="entry name" value="GGDEF_dom"/>
</dbReference>
<keyword evidence="6" id="KW-1185">Reference proteome</keyword>
<dbReference type="CDD" id="cd01949">
    <property type="entry name" value="GGDEF"/>
    <property type="match status" value="1"/>
</dbReference>
<name>A0ABV4N8T8_9VIBR</name>
<comment type="catalytic activity">
    <reaction evidence="2">
        <text>2 GTP = 3',3'-c-di-GMP + 2 diphosphate</text>
        <dbReference type="Rhea" id="RHEA:24898"/>
        <dbReference type="ChEBI" id="CHEBI:33019"/>
        <dbReference type="ChEBI" id="CHEBI:37565"/>
        <dbReference type="ChEBI" id="CHEBI:58805"/>
        <dbReference type="EC" id="2.7.7.65"/>
    </reaction>
</comment>
<dbReference type="SMART" id="SM00267">
    <property type="entry name" value="GGDEF"/>
    <property type="match status" value="1"/>
</dbReference>
<dbReference type="InterPro" id="IPR050469">
    <property type="entry name" value="Diguanylate_Cyclase"/>
</dbReference>
<sequence length="593" mass="66210">MSRLREPFLIPLFFAIVFFIGHRGLSIIENEHRLSVGESLNTVIHTIEEALSLWTNNHRAKVETIAHRTDLIDLTQQILQAKDVHQFKLVQGKIRDLLNPEIIAFGYKGFFIISPEAINMSSMRDTNIGQANLIAHQRRDLFEKALAGETLIVPPIFSDVPLQYRDSRFKVLPPTMFAVSPIRNHENSIIAVLAIRIDSVNSFSRLMRLGRIGNSGETYVFDHQGVMLTESRFEDQLLALDLIDYKEGSSLNIQLLDPGVDLTTGADAVYPPSQQPFTYLVQSALNQVDGDNVNGYRDYRGVMVIGSWKWYEELGVGIATEIDVSEAMKSFVISRNAIFGILFLTTALAVTLTSILLRNRSKAVELLEQNKLSLEGKVAERTESLLKVNSDLQSQIVERVRTEEKLKLVQMDLENTNQKLTRLASTDGLTGISNRRTFDIKLSDEWQLALKLNTPISLLLMDVDDFKKYNDTFGHQAGDLCLKQVAEILKLSDQQALSNDIVARYGGEEFVIVLRNTKLEDARIVAETIRSNLLSAALPYSNSGVEGAQVVTLSIGVATVTPKFGQSFESLVKQADEALYRAKALGKNRVVGG</sequence>
<organism evidence="5 6">
    <name type="scientific">Vibrio gallaecicus</name>
    <dbReference type="NCBI Taxonomy" id="552386"/>
    <lineage>
        <taxon>Bacteria</taxon>
        <taxon>Pseudomonadati</taxon>
        <taxon>Pseudomonadota</taxon>
        <taxon>Gammaproteobacteria</taxon>
        <taxon>Vibrionales</taxon>
        <taxon>Vibrionaceae</taxon>
        <taxon>Vibrio</taxon>
    </lineage>
</organism>
<keyword evidence="5" id="KW-0548">Nucleotidyltransferase</keyword>
<accession>A0ABV4N8T8</accession>
<evidence type="ECO:0000256" key="1">
    <source>
        <dbReference type="ARBA" id="ARBA00012528"/>
    </source>
</evidence>
<protein>
    <recommendedName>
        <fullName evidence="1">diguanylate cyclase</fullName>
        <ecNumber evidence="1">2.7.7.65</ecNumber>
    </recommendedName>
</protein>
<dbReference type="InterPro" id="IPR043128">
    <property type="entry name" value="Rev_trsase/Diguanyl_cyclase"/>
</dbReference>
<keyword evidence="3" id="KW-0472">Membrane</keyword>
<gene>
    <name evidence="5" type="ORF">AB4566_05960</name>
</gene>
<keyword evidence="3" id="KW-1133">Transmembrane helix</keyword>
<feature type="domain" description="GGDEF" evidence="4">
    <location>
        <begin position="454"/>
        <end position="593"/>
    </location>
</feature>
<dbReference type="Gene3D" id="3.30.70.270">
    <property type="match status" value="1"/>
</dbReference>
<dbReference type="EC" id="2.7.7.65" evidence="1"/>